<reference evidence="1" key="1">
    <citation type="journal article" date="2014" name="Front. Microbiol.">
        <title>High frequency of phylogenetically diverse reductive dehalogenase-homologous genes in deep subseafloor sedimentary metagenomes.</title>
        <authorList>
            <person name="Kawai M."/>
            <person name="Futagami T."/>
            <person name="Toyoda A."/>
            <person name="Takaki Y."/>
            <person name="Nishi S."/>
            <person name="Hori S."/>
            <person name="Arai W."/>
            <person name="Tsubouchi T."/>
            <person name="Morono Y."/>
            <person name="Uchiyama I."/>
            <person name="Ito T."/>
            <person name="Fujiyama A."/>
            <person name="Inagaki F."/>
            <person name="Takami H."/>
        </authorList>
    </citation>
    <scope>NUCLEOTIDE SEQUENCE</scope>
    <source>
        <strain evidence="1">Expedition CK06-06</strain>
    </source>
</reference>
<feature type="non-terminal residue" evidence="1">
    <location>
        <position position="1"/>
    </location>
</feature>
<gene>
    <name evidence="1" type="ORF">S03H2_61850</name>
</gene>
<proteinExistence type="predicted"/>
<evidence type="ECO:0000313" key="1">
    <source>
        <dbReference type="EMBL" id="GAH86754.1"/>
    </source>
</evidence>
<dbReference type="EMBL" id="BARU01039958">
    <property type="protein sequence ID" value="GAH86754.1"/>
    <property type="molecule type" value="Genomic_DNA"/>
</dbReference>
<sequence>DDYAVTTLINCHRIAEDRARIDKRSAPVPA</sequence>
<name>X1K925_9ZZZZ</name>
<accession>X1K925</accession>
<organism evidence="1">
    <name type="scientific">marine sediment metagenome</name>
    <dbReference type="NCBI Taxonomy" id="412755"/>
    <lineage>
        <taxon>unclassified sequences</taxon>
        <taxon>metagenomes</taxon>
        <taxon>ecological metagenomes</taxon>
    </lineage>
</organism>
<protein>
    <submittedName>
        <fullName evidence="1">Uncharacterized protein</fullName>
    </submittedName>
</protein>
<comment type="caution">
    <text evidence="1">The sequence shown here is derived from an EMBL/GenBank/DDBJ whole genome shotgun (WGS) entry which is preliminary data.</text>
</comment>
<dbReference type="AlphaFoldDB" id="X1K925"/>